<dbReference type="AlphaFoldDB" id="A0A937FHJ6"/>
<protein>
    <submittedName>
        <fullName evidence="3">N-acetylmuramoyl-L-alanine amidase CwlD</fullName>
        <ecNumber evidence="3">3.5.1.28</ecNumber>
    </submittedName>
</protein>
<dbReference type="Pfam" id="PF01520">
    <property type="entry name" value="Amidase_3"/>
    <property type="match status" value="1"/>
</dbReference>
<dbReference type="NCBIfam" id="TIGR02883">
    <property type="entry name" value="spore_cwlD"/>
    <property type="match status" value="1"/>
</dbReference>
<evidence type="ECO:0000256" key="1">
    <source>
        <dbReference type="ARBA" id="ARBA00022801"/>
    </source>
</evidence>
<keyword evidence="4" id="KW-1185">Reference proteome</keyword>
<dbReference type="CDD" id="cd02696">
    <property type="entry name" value="MurNAc-LAA"/>
    <property type="match status" value="1"/>
</dbReference>
<dbReference type="EMBL" id="JAESWA010000028">
    <property type="protein sequence ID" value="MBL4933879.1"/>
    <property type="molecule type" value="Genomic_DNA"/>
</dbReference>
<keyword evidence="1 3" id="KW-0378">Hydrolase</keyword>
<accession>A0A937FHJ6</accession>
<dbReference type="GO" id="GO:0008745">
    <property type="term" value="F:N-acetylmuramoyl-L-alanine amidase activity"/>
    <property type="evidence" value="ECO:0007669"/>
    <property type="project" value="UniProtKB-EC"/>
</dbReference>
<feature type="domain" description="MurNAc-LAA" evidence="2">
    <location>
        <begin position="111"/>
        <end position="218"/>
    </location>
</feature>
<evidence type="ECO:0000313" key="4">
    <source>
        <dbReference type="Proteomes" id="UP000623681"/>
    </source>
</evidence>
<evidence type="ECO:0000259" key="2">
    <source>
        <dbReference type="SMART" id="SM00646"/>
    </source>
</evidence>
<dbReference type="RefSeq" id="WP_202769341.1">
    <property type="nucleotide sequence ID" value="NZ_JAESWA010000028.1"/>
</dbReference>
<comment type="caution">
    <text evidence="3">The sequence shown here is derived from an EMBL/GenBank/DDBJ whole genome shotgun (WGS) entry which is preliminary data.</text>
</comment>
<dbReference type="InterPro" id="IPR050695">
    <property type="entry name" value="N-acetylmuramoyl_amidase_3"/>
</dbReference>
<sequence>MKRIISTVLIVISIFFTNINLEKVEAKEKNETVILIDPGHGGIDGGAKSKNGTSEKDINLNISIKLKERLDKEGYKVFLTREEDKGLYSEDTKGKKKVEDLKKRCAMKKETNCDIFISIHQNMFPQSKVSGAQVWHASNEESKKLALILQESLKNTLDKNNNRVPKDAKEQYRILRDNYPGPNVLVECGFLSNSKEEELLKDEKYQDKIADALKDGINEFYKQ</sequence>
<dbReference type="SMART" id="SM00646">
    <property type="entry name" value="Ami_3"/>
    <property type="match status" value="1"/>
</dbReference>
<dbReference type="InterPro" id="IPR002508">
    <property type="entry name" value="MurNAc-LAA_cat"/>
</dbReference>
<dbReference type="PANTHER" id="PTHR30404">
    <property type="entry name" value="N-ACETYLMURAMOYL-L-ALANINE AMIDASE"/>
    <property type="match status" value="1"/>
</dbReference>
<dbReference type="GO" id="GO:0009253">
    <property type="term" value="P:peptidoglycan catabolic process"/>
    <property type="evidence" value="ECO:0007669"/>
    <property type="project" value="InterPro"/>
</dbReference>
<dbReference type="SUPFAM" id="SSF53187">
    <property type="entry name" value="Zn-dependent exopeptidases"/>
    <property type="match status" value="1"/>
</dbReference>
<dbReference type="GO" id="GO:0030288">
    <property type="term" value="C:outer membrane-bounded periplasmic space"/>
    <property type="evidence" value="ECO:0007669"/>
    <property type="project" value="TreeGrafter"/>
</dbReference>
<name>A0A937FHJ6_9CLOT</name>
<dbReference type="InterPro" id="IPR014234">
    <property type="entry name" value="Spore_CwlD"/>
</dbReference>
<dbReference type="Proteomes" id="UP000623681">
    <property type="component" value="Unassembled WGS sequence"/>
</dbReference>
<dbReference type="Gene3D" id="3.40.630.40">
    <property type="entry name" value="Zn-dependent exopeptidases"/>
    <property type="match status" value="1"/>
</dbReference>
<dbReference type="PANTHER" id="PTHR30404:SF0">
    <property type="entry name" value="N-ACETYLMURAMOYL-L-ALANINE AMIDASE AMIC"/>
    <property type="match status" value="1"/>
</dbReference>
<organism evidence="3 4">
    <name type="scientific">Clostridium paridis</name>
    <dbReference type="NCBI Taxonomy" id="2803863"/>
    <lineage>
        <taxon>Bacteria</taxon>
        <taxon>Bacillati</taxon>
        <taxon>Bacillota</taxon>
        <taxon>Clostridia</taxon>
        <taxon>Eubacteriales</taxon>
        <taxon>Clostridiaceae</taxon>
        <taxon>Clostridium</taxon>
    </lineage>
</organism>
<dbReference type="EC" id="3.5.1.28" evidence="3"/>
<evidence type="ECO:0000313" key="3">
    <source>
        <dbReference type="EMBL" id="MBL4933879.1"/>
    </source>
</evidence>
<reference evidence="3" key="1">
    <citation type="submission" date="2021-01" db="EMBL/GenBank/DDBJ databases">
        <title>Genome public.</title>
        <authorList>
            <person name="Liu C."/>
            <person name="Sun Q."/>
        </authorList>
    </citation>
    <scope>NUCLEOTIDE SEQUENCE</scope>
    <source>
        <strain evidence="3">YIM B02565</strain>
    </source>
</reference>
<proteinExistence type="predicted"/>
<gene>
    <name evidence="3" type="primary">cwlD</name>
    <name evidence="3" type="ORF">JK634_19010</name>
</gene>